<dbReference type="RefSeq" id="WP_338178349.1">
    <property type="nucleotide sequence ID" value="NZ_JAEKNQ010000030.1"/>
</dbReference>
<dbReference type="EMBL" id="JAEKNQ010000030">
    <property type="protein sequence ID" value="MBJ7603034.1"/>
    <property type="molecule type" value="Genomic_DNA"/>
</dbReference>
<dbReference type="AlphaFoldDB" id="A0A934NDK8"/>
<keyword evidence="1" id="KW-1133">Transmembrane helix</keyword>
<comment type="caution">
    <text evidence="2">The sequence shown here is derived from an EMBL/GenBank/DDBJ whole genome shotgun (WGS) entry which is preliminary data.</text>
</comment>
<proteinExistence type="predicted"/>
<organism evidence="2 3">
    <name type="scientific">Candidatus Dormiibacter inghamiae</name>
    <dbReference type="NCBI Taxonomy" id="3127013"/>
    <lineage>
        <taxon>Bacteria</taxon>
        <taxon>Bacillati</taxon>
        <taxon>Candidatus Dormiibacterota</taxon>
        <taxon>Candidatus Dormibacteria</taxon>
        <taxon>Candidatus Dormibacterales</taxon>
        <taxon>Candidatus Dormibacteraceae</taxon>
        <taxon>Candidatus Dormiibacter</taxon>
    </lineage>
</organism>
<protein>
    <submittedName>
        <fullName evidence="2">Uncharacterized protein</fullName>
    </submittedName>
</protein>
<dbReference type="Proteomes" id="UP000620075">
    <property type="component" value="Unassembled WGS sequence"/>
</dbReference>
<keyword evidence="1" id="KW-0472">Membrane</keyword>
<accession>A0A934NDK8</accession>
<sequence length="172" mass="18879">MSRIIDVRKLAALDLNFHEARFVLIEFAGAVVLAGGLGGLALRSSLSGPGHPVFWEIGVGVLLASIALNYLPLLIYAVVLIRSGTARQEVAAELDQAERSSVGMRPSSSCSLCRSPSWCSRWCRRSDACAGFLGSARPDDDPDPRHVELGERFAEEIFKECEGEFGTKWWRR</sequence>
<gene>
    <name evidence="2" type="ORF">JF888_07575</name>
</gene>
<name>A0A934NDK8_9BACT</name>
<evidence type="ECO:0000256" key="1">
    <source>
        <dbReference type="SAM" id="Phobius"/>
    </source>
</evidence>
<feature type="transmembrane region" description="Helical" evidence="1">
    <location>
        <begin position="54"/>
        <end position="79"/>
    </location>
</feature>
<keyword evidence="1" id="KW-0812">Transmembrane</keyword>
<reference evidence="2 3" key="1">
    <citation type="submission" date="2020-10" db="EMBL/GenBank/DDBJ databases">
        <title>Ca. Dormibacterota MAGs.</title>
        <authorList>
            <person name="Montgomery K."/>
        </authorList>
    </citation>
    <scope>NUCLEOTIDE SEQUENCE [LARGE SCALE GENOMIC DNA]</scope>
    <source>
        <strain evidence="2">SC8811_S16_3</strain>
    </source>
</reference>
<evidence type="ECO:0000313" key="2">
    <source>
        <dbReference type="EMBL" id="MBJ7603034.1"/>
    </source>
</evidence>
<evidence type="ECO:0000313" key="3">
    <source>
        <dbReference type="Proteomes" id="UP000620075"/>
    </source>
</evidence>
<feature type="transmembrane region" description="Helical" evidence="1">
    <location>
        <begin position="21"/>
        <end position="42"/>
    </location>
</feature>